<name>X1KAB2_9ZZZZ</name>
<dbReference type="AlphaFoldDB" id="X1KAB2"/>
<dbReference type="EMBL" id="BARU01044565">
    <property type="protein sequence ID" value="GAH78998.1"/>
    <property type="molecule type" value="Genomic_DNA"/>
</dbReference>
<proteinExistence type="predicted"/>
<sequence>MQPAADSPGASVVAVRQAVARVQDAEILPEMSYPEAPLGASLSVAMQVVSHPLADPLLEQWGLQLTLAEIDDEAILTALPRGADTAGVAGQALSLWQASDQLSDVTQWD</sequence>
<evidence type="ECO:0000313" key="1">
    <source>
        <dbReference type="EMBL" id="GAH78998.1"/>
    </source>
</evidence>
<reference evidence="1" key="1">
    <citation type="journal article" date="2014" name="Front. Microbiol.">
        <title>High frequency of phylogenetically diverse reductive dehalogenase-homologous genes in deep subseafloor sedimentary metagenomes.</title>
        <authorList>
            <person name="Kawai M."/>
            <person name="Futagami T."/>
            <person name="Toyoda A."/>
            <person name="Takaki Y."/>
            <person name="Nishi S."/>
            <person name="Hori S."/>
            <person name="Arai W."/>
            <person name="Tsubouchi T."/>
            <person name="Morono Y."/>
            <person name="Uchiyama I."/>
            <person name="Ito T."/>
            <person name="Fujiyama A."/>
            <person name="Inagaki F."/>
            <person name="Takami H."/>
        </authorList>
    </citation>
    <scope>NUCLEOTIDE SEQUENCE</scope>
    <source>
        <strain evidence="1">Expedition CK06-06</strain>
    </source>
</reference>
<organism evidence="1">
    <name type="scientific">marine sediment metagenome</name>
    <dbReference type="NCBI Taxonomy" id="412755"/>
    <lineage>
        <taxon>unclassified sequences</taxon>
        <taxon>metagenomes</taxon>
        <taxon>ecological metagenomes</taxon>
    </lineage>
</organism>
<protein>
    <submittedName>
        <fullName evidence="1">Uncharacterized protein</fullName>
    </submittedName>
</protein>
<gene>
    <name evidence="1" type="ORF">S03H2_67925</name>
</gene>
<comment type="caution">
    <text evidence="1">The sequence shown here is derived from an EMBL/GenBank/DDBJ whole genome shotgun (WGS) entry which is preliminary data.</text>
</comment>
<accession>X1KAB2</accession>
<feature type="non-terminal residue" evidence="1">
    <location>
        <position position="109"/>
    </location>
</feature>